<sequence length="92" mass="9995">ERFRLPTRFEGDEGAVDDSETQKAITFPERLAIQEAPTVLEALDITDWLVLRAKEGSGAAVEVRGGPKDALVAFATQPSDGSLLYQEAFLTT</sequence>
<evidence type="ECO:0000313" key="2">
    <source>
        <dbReference type="Proteomes" id="UP000887566"/>
    </source>
</evidence>
<feature type="region of interest" description="Disordered" evidence="1">
    <location>
        <begin position="1"/>
        <end position="21"/>
    </location>
</feature>
<evidence type="ECO:0000256" key="1">
    <source>
        <dbReference type="SAM" id="MobiDB-lite"/>
    </source>
</evidence>
<accession>A0A914VTN1</accession>
<dbReference type="Proteomes" id="UP000887566">
    <property type="component" value="Unplaced"/>
</dbReference>
<name>A0A914VTN1_9BILA</name>
<keyword evidence="2" id="KW-1185">Reference proteome</keyword>
<protein>
    <submittedName>
        <fullName evidence="3">Uncharacterized protein</fullName>
    </submittedName>
</protein>
<evidence type="ECO:0000313" key="3">
    <source>
        <dbReference type="WBParaSite" id="PSAMB.scaffold24483size356.g39078.t1"/>
    </source>
</evidence>
<organism evidence="2 3">
    <name type="scientific">Plectus sambesii</name>
    <dbReference type="NCBI Taxonomy" id="2011161"/>
    <lineage>
        <taxon>Eukaryota</taxon>
        <taxon>Metazoa</taxon>
        <taxon>Ecdysozoa</taxon>
        <taxon>Nematoda</taxon>
        <taxon>Chromadorea</taxon>
        <taxon>Plectida</taxon>
        <taxon>Plectina</taxon>
        <taxon>Plectoidea</taxon>
        <taxon>Plectidae</taxon>
        <taxon>Plectus</taxon>
    </lineage>
</organism>
<reference evidence="3" key="1">
    <citation type="submission" date="2022-11" db="UniProtKB">
        <authorList>
            <consortium name="WormBaseParasite"/>
        </authorList>
    </citation>
    <scope>IDENTIFICATION</scope>
</reference>
<dbReference type="AlphaFoldDB" id="A0A914VTN1"/>
<proteinExistence type="predicted"/>
<dbReference type="WBParaSite" id="PSAMB.scaffold24483size356.g39078.t1">
    <property type="protein sequence ID" value="PSAMB.scaffold24483size356.g39078.t1"/>
    <property type="gene ID" value="PSAMB.scaffold24483size356.g39078"/>
</dbReference>